<gene>
    <name evidence="5" type="primary">LOC113473818</name>
</gene>
<reference evidence="5" key="1">
    <citation type="submission" date="2025-08" db="UniProtKB">
        <authorList>
            <consortium name="RefSeq"/>
        </authorList>
    </citation>
    <scope>IDENTIFICATION</scope>
</reference>
<evidence type="ECO:0000256" key="2">
    <source>
        <dbReference type="ARBA" id="ARBA00022737"/>
    </source>
</evidence>
<sequence length="73" mass="8484">TRVNLTLPPSSGTRWLFWTDWGENPRIERIGMDGSNRSTIISTKIYWPNGLTLDIATRRVYFADSKLDFIDFC</sequence>
<dbReference type="GO" id="GO:0005886">
    <property type="term" value="C:plasma membrane"/>
    <property type="evidence" value="ECO:0007669"/>
    <property type="project" value="TreeGrafter"/>
</dbReference>
<dbReference type="Gene3D" id="2.120.10.30">
    <property type="entry name" value="TolB, C-terminal domain"/>
    <property type="match status" value="1"/>
</dbReference>
<dbReference type="GO" id="GO:0017147">
    <property type="term" value="F:Wnt-protein binding"/>
    <property type="evidence" value="ECO:0007669"/>
    <property type="project" value="TreeGrafter"/>
</dbReference>
<dbReference type="InterPro" id="IPR000033">
    <property type="entry name" value="LDLR_classB_rpt"/>
</dbReference>
<dbReference type="Proteomes" id="UP000079169">
    <property type="component" value="Unplaced"/>
</dbReference>
<evidence type="ECO:0000313" key="4">
    <source>
        <dbReference type="Proteomes" id="UP000079169"/>
    </source>
</evidence>
<accession>A0A3Q0JL14</accession>
<dbReference type="InterPro" id="IPR050778">
    <property type="entry name" value="Cueball_EGF_LRP_Nidogen"/>
</dbReference>
<dbReference type="InterPro" id="IPR011042">
    <property type="entry name" value="6-blade_b-propeller_TolB-like"/>
</dbReference>
<keyword evidence="1" id="KW-0245">EGF-like domain</keyword>
<dbReference type="SMART" id="SM00135">
    <property type="entry name" value="LY"/>
    <property type="match status" value="2"/>
</dbReference>
<dbReference type="GeneID" id="113473818"/>
<evidence type="ECO:0000256" key="1">
    <source>
        <dbReference type="ARBA" id="ARBA00022536"/>
    </source>
</evidence>
<name>A0A3Q0JL14_DIACI</name>
<keyword evidence="2" id="KW-0677">Repeat</keyword>
<organism evidence="4 5">
    <name type="scientific">Diaphorina citri</name>
    <name type="common">Asian citrus psyllid</name>
    <dbReference type="NCBI Taxonomy" id="121845"/>
    <lineage>
        <taxon>Eukaryota</taxon>
        <taxon>Metazoa</taxon>
        <taxon>Ecdysozoa</taxon>
        <taxon>Arthropoda</taxon>
        <taxon>Hexapoda</taxon>
        <taxon>Insecta</taxon>
        <taxon>Pterygota</taxon>
        <taxon>Neoptera</taxon>
        <taxon>Paraneoptera</taxon>
        <taxon>Hemiptera</taxon>
        <taxon>Sternorrhyncha</taxon>
        <taxon>Psylloidea</taxon>
        <taxon>Psyllidae</taxon>
        <taxon>Diaphorininae</taxon>
        <taxon>Diaphorina</taxon>
    </lineage>
</organism>
<evidence type="ECO:0000313" key="5">
    <source>
        <dbReference type="RefSeq" id="XP_026689061.1"/>
    </source>
</evidence>
<dbReference type="STRING" id="121845.A0A3Q0JL14"/>
<feature type="non-terminal residue" evidence="5">
    <location>
        <position position="73"/>
    </location>
</feature>
<dbReference type="GO" id="GO:0042813">
    <property type="term" value="F:Wnt receptor activity"/>
    <property type="evidence" value="ECO:0007669"/>
    <property type="project" value="TreeGrafter"/>
</dbReference>
<protein>
    <submittedName>
        <fullName evidence="5">Low-density lipoprotein receptor-related protein 6-like</fullName>
    </submittedName>
</protein>
<dbReference type="RefSeq" id="XP_026689061.1">
    <property type="nucleotide sequence ID" value="XM_026833260.1"/>
</dbReference>
<proteinExistence type="predicted"/>
<dbReference type="PaxDb" id="121845-A0A3Q0JL14"/>
<dbReference type="SUPFAM" id="SSF63825">
    <property type="entry name" value="YWTD domain"/>
    <property type="match status" value="1"/>
</dbReference>
<dbReference type="Pfam" id="PF00058">
    <property type="entry name" value="Ldl_recept_b"/>
    <property type="match status" value="1"/>
</dbReference>
<dbReference type="PANTHER" id="PTHR46513">
    <property type="entry name" value="VITELLOGENIN RECEPTOR-LIKE PROTEIN-RELATED-RELATED"/>
    <property type="match status" value="1"/>
</dbReference>
<evidence type="ECO:0000256" key="3">
    <source>
        <dbReference type="PROSITE-ProRule" id="PRU00461"/>
    </source>
</evidence>
<dbReference type="KEGG" id="dci:113473818"/>
<dbReference type="AlphaFoldDB" id="A0A3Q0JL14"/>
<feature type="repeat" description="LDL-receptor class B" evidence="3">
    <location>
        <begin position="14"/>
        <end position="57"/>
    </location>
</feature>
<dbReference type="PANTHER" id="PTHR46513:SF13">
    <property type="entry name" value="EGF-LIKE DOMAIN-CONTAINING PROTEIN"/>
    <property type="match status" value="1"/>
</dbReference>
<keyword evidence="4" id="KW-1185">Reference proteome</keyword>
<dbReference type="GO" id="GO:0060070">
    <property type="term" value="P:canonical Wnt signaling pathway"/>
    <property type="evidence" value="ECO:0007669"/>
    <property type="project" value="TreeGrafter"/>
</dbReference>
<feature type="non-terminal residue" evidence="5">
    <location>
        <position position="1"/>
    </location>
</feature>
<dbReference type="PROSITE" id="PS51120">
    <property type="entry name" value="LDLRB"/>
    <property type="match status" value="1"/>
</dbReference>